<dbReference type="RefSeq" id="WP_261401601.1">
    <property type="nucleotide sequence ID" value="NZ_CP081869.1"/>
</dbReference>
<dbReference type="InterPro" id="IPR016032">
    <property type="entry name" value="Sig_transdc_resp-reg_C-effctor"/>
</dbReference>
<gene>
    <name evidence="2" type="ORF">K6K41_16765</name>
</gene>
<protein>
    <submittedName>
        <fullName evidence="2">Helix-turn-helix transcriptional regulator</fullName>
    </submittedName>
</protein>
<evidence type="ECO:0000259" key="1">
    <source>
        <dbReference type="SMART" id="SM00421"/>
    </source>
</evidence>
<name>A0A9E6RDA9_9HYPH</name>
<sequence length="74" mass="7680">MPASLLGGLFDLTAAEAKVAAALIEGLTLQEIAARHSLSVSTIRNQVAAVFAKTGVSRQSEFVLLCGGSPIVRR</sequence>
<evidence type="ECO:0000313" key="3">
    <source>
        <dbReference type="Proteomes" id="UP000825701"/>
    </source>
</evidence>
<dbReference type="GO" id="GO:0006355">
    <property type="term" value="P:regulation of DNA-templated transcription"/>
    <property type="evidence" value="ECO:0007669"/>
    <property type="project" value="InterPro"/>
</dbReference>
<dbReference type="PRINTS" id="PR00038">
    <property type="entry name" value="HTHLUXR"/>
</dbReference>
<keyword evidence="3" id="KW-1185">Reference proteome</keyword>
<dbReference type="InterPro" id="IPR000792">
    <property type="entry name" value="Tscrpt_reg_LuxR_C"/>
</dbReference>
<dbReference type="KEGG" id="cmet:K6K41_16765"/>
<dbReference type="SUPFAM" id="SSF46894">
    <property type="entry name" value="C-terminal effector domain of the bipartite response regulators"/>
    <property type="match status" value="1"/>
</dbReference>
<dbReference type="AlphaFoldDB" id="A0A9E6RDA9"/>
<dbReference type="SMART" id="SM00421">
    <property type="entry name" value="HTH_LUXR"/>
    <property type="match status" value="1"/>
</dbReference>
<proteinExistence type="predicted"/>
<dbReference type="GO" id="GO:0003677">
    <property type="term" value="F:DNA binding"/>
    <property type="evidence" value="ECO:0007669"/>
    <property type="project" value="InterPro"/>
</dbReference>
<reference evidence="2" key="1">
    <citation type="submission" date="2021-08" db="EMBL/GenBank/DDBJ databases">
        <authorList>
            <person name="Zhang H."/>
            <person name="Xu M."/>
            <person name="Yu Z."/>
            <person name="Yang L."/>
            <person name="Cai Y."/>
        </authorList>
    </citation>
    <scope>NUCLEOTIDE SEQUENCE</scope>
    <source>
        <strain evidence="2">CHL1</strain>
    </source>
</reference>
<feature type="domain" description="HTH luxR-type" evidence="1">
    <location>
        <begin position="9"/>
        <end position="66"/>
    </location>
</feature>
<dbReference type="EMBL" id="CP081869">
    <property type="protein sequence ID" value="QZN98656.1"/>
    <property type="molecule type" value="Genomic_DNA"/>
</dbReference>
<dbReference type="Proteomes" id="UP000825701">
    <property type="component" value="Chromosome"/>
</dbReference>
<organism evidence="2 3">
    <name type="scientific">Chenggangzhangella methanolivorans</name>
    <dbReference type="NCBI Taxonomy" id="1437009"/>
    <lineage>
        <taxon>Bacteria</taxon>
        <taxon>Pseudomonadati</taxon>
        <taxon>Pseudomonadota</taxon>
        <taxon>Alphaproteobacteria</taxon>
        <taxon>Hyphomicrobiales</taxon>
        <taxon>Methylopilaceae</taxon>
        <taxon>Chenggangzhangella</taxon>
    </lineage>
</organism>
<dbReference type="Gene3D" id="1.10.10.10">
    <property type="entry name" value="Winged helix-like DNA-binding domain superfamily/Winged helix DNA-binding domain"/>
    <property type="match status" value="1"/>
</dbReference>
<dbReference type="Pfam" id="PF00196">
    <property type="entry name" value="GerE"/>
    <property type="match status" value="1"/>
</dbReference>
<accession>A0A9E6RDA9</accession>
<evidence type="ECO:0000313" key="2">
    <source>
        <dbReference type="EMBL" id="QZN98656.1"/>
    </source>
</evidence>
<dbReference type="InterPro" id="IPR036388">
    <property type="entry name" value="WH-like_DNA-bd_sf"/>
</dbReference>